<dbReference type="Gene3D" id="3.40.190.170">
    <property type="entry name" value="Bacterial extracellular solute-binding protein, family 7"/>
    <property type="match status" value="1"/>
</dbReference>
<dbReference type="NCBIfam" id="TIGR00787">
    <property type="entry name" value="dctP"/>
    <property type="match status" value="1"/>
</dbReference>
<dbReference type="Pfam" id="PF03480">
    <property type="entry name" value="DctP"/>
    <property type="match status" value="1"/>
</dbReference>
<sequence>MKSIAGIGIFLVLGLLVAYVVGFQPIFGEKLPYDDEQTGLKDRIVIKFSHVVAENTPKGLAAARFAALVKQKSRDRVEIQVFPNGMLYSENREVAALRRGDIQMIAPSFSNMNAIDPAWYVMDLPFAFRDQQDVNEALRGILGKRLFETLEPYGMKGGAYWSNGFRQMTNDVRPLRTPDDFRGLKFRVQPSEVLERQFNLLGASTISTPFNEVYRNLEAGAVDGQENTISNILSKRLYQFQRYMTISNHGYLGYVVIFNEEFWNGLPPDVQLIIEQALRETTAWNNQAALKQEKGLRLLRERARLDIITLTDEDKAQWKDKLSPIYKEFADTIGPGLLEEIDRP</sequence>
<evidence type="ECO:0000256" key="1">
    <source>
        <dbReference type="ARBA" id="ARBA00009023"/>
    </source>
</evidence>
<comment type="similarity">
    <text evidence="1">Belongs to the bacterial solute-binding protein 7 family.</text>
</comment>
<dbReference type="PIRSF" id="PIRSF006470">
    <property type="entry name" value="DctB"/>
    <property type="match status" value="1"/>
</dbReference>
<evidence type="ECO:0000256" key="3">
    <source>
        <dbReference type="ARBA" id="ARBA00022729"/>
    </source>
</evidence>
<comment type="caution">
    <text evidence="4">The sequence shown here is derived from an EMBL/GenBank/DDBJ whole genome shotgun (WGS) entry which is preliminary data.</text>
</comment>
<dbReference type="OrthoDB" id="9776801at2"/>
<dbReference type="PANTHER" id="PTHR33376">
    <property type="match status" value="1"/>
</dbReference>
<reference evidence="4 5" key="1">
    <citation type="submission" date="2014-02" db="EMBL/GenBank/DDBJ databases">
        <title>Genome sequence of Paenibacillus darwinianus reveals adaptive mechanisms for survival in Antarctic soils.</title>
        <authorList>
            <person name="Dsouza M."/>
            <person name="Taylor M.W."/>
            <person name="Turner S.J."/>
            <person name="Aislabie J."/>
        </authorList>
    </citation>
    <scope>NUCLEOTIDE SEQUENCE [LARGE SCALE GENOMIC DNA]</scope>
    <source>
        <strain evidence="4 5">CE1</strain>
    </source>
</reference>
<evidence type="ECO:0000256" key="2">
    <source>
        <dbReference type="ARBA" id="ARBA00022448"/>
    </source>
</evidence>
<dbReference type="NCBIfam" id="NF037995">
    <property type="entry name" value="TRAP_S1"/>
    <property type="match status" value="1"/>
</dbReference>
<dbReference type="GO" id="GO:0055085">
    <property type="term" value="P:transmembrane transport"/>
    <property type="evidence" value="ECO:0007669"/>
    <property type="project" value="InterPro"/>
</dbReference>
<gene>
    <name evidence="4" type="ORF">BG53_13545</name>
</gene>
<dbReference type="InterPro" id="IPR018389">
    <property type="entry name" value="DctP_fam"/>
</dbReference>
<keyword evidence="2" id="KW-0813">Transport</keyword>
<dbReference type="InterPro" id="IPR038404">
    <property type="entry name" value="TRAP_DctP_sf"/>
</dbReference>
<keyword evidence="3" id="KW-0732">Signal</keyword>
<keyword evidence="5" id="KW-1185">Reference proteome</keyword>
<proteinExistence type="inferred from homology"/>
<protein>
    <submittedName>
        <fullName evidence="4">C4-dicarboxylate ABC transporter</fullName>
    </submittedName>
</protein>
<accession>A0A9W5S1L4</accession>
<name>A0A9W5S1L4_9BACL</name>
<dbReference type="InterPro" id="IPR004682">
    <property type="entry name" value="TRAP_DctP"/>
</dbReference>
<dbReference type="AlphaFoldDB" id="A0A9W5S1L4"/>
<dbReference type="GO" id="GO:0030288">
    <property type="term" value="C:outer membrane-bounded periplasmic space"/>
    <property type="evidence" value="ECO:0007669"/>
    <property type="project" value="InterPro"/>
</dbReference>
<dbReference type="RefSeq" id="WP_036584424.1">
    <property type="nucleotide sequence ID" value="NZ_KK082171.1"/>
</dbReference>
<organism evidence="4 5">
    <name type="scientific">Paenibacillus darwinianus</name>
    <dbReference type="NCBI Taxonomy" id="1380763"/>
    <lineage>
        <taxon>Bacteria</taxon>
        <taxon>Bacillati</taxon>
        <taxon>Bacillota</taxon>
        <taxon>Bacilli</taxon>
        <taxon>Bacillales</taxon>
        <taxon>Paenibacillaceae</taxon>
        <taxon>Paenibacillus</taxon>
    </lineage>
</organism>
<evidence type="ECO:0000313" key="4">
    <source>
        <dbReference type="EMBL" id="EXX90383.1"/>
    </source>
</evidence>
<dbReference type="Proteomes" id="UP000053750">
    <property type="component" value="Unassembled WGS sequence"/>
</dbReference>
<dbReference type="EMBL" id="JFHU01000064">
    <property type="protein sequence ID" value="EXX90383.1"/>
    <property type="molecule type" value="Genomic_DNA"/>
</dbReference>
<evidence type="ECO:0000313" key="5">
    <source>
        <dbReference type="Proteomes" id="UP000053750"/>
    </source>
</evidence>
<dbReference type="PANTHER" id="PTHR33376:SF7">
    <property type="entry name" value="C4-DICARBOXYLATE-BINDING PROTEIN DCTB"/>
    <property type="match status" value="1"/>
</dbReference>